<proteinExistence type="predicted"/>
<evidence type="ECO:0000313" key="3">
    <source>
        <dbReference type="Proteomes" id="UP001177258"/>
    </source>
</evidence>
<dbReference type="EMBL" id="JAUYZK010000003">
    <property type="protein sequence ID" value="MDP2538785.1"/>
    <property type="molecule type" value="Genomic_DNA"/>
</dbReference>
<dbReference type="AlphaFoldDB" id="A0AA90PJS1"/>
<comment type="caution">
    <text evidence="2">The sequence shown here is derived from an EMBL/GenBank/DDBJ whole genome shotgun (WGS) entry which is preliminary data.</text>
</comment>
<evidence type="ECO:0000313" key="1">
    <source>
        <dbReference type="EMBL" id="MDO7253089.1"/>
    </source>
</evidence>
<dbReference type="Proteomes" id="UP001177258">
    <property type="component" value="Unassembled WGS sequence"/>
</dbReference>
<dbReference type="Pfam" id="PF01856">
    <property type="entry name" value="HP_OMP"/>
    <property type="match status" value="1"/>
</dbReference>
<reference evidence="1" key="2">
    <citation type="submission" date="2023-07" db="EMBL/GenBank/DDBJ databases">
        <authorList>
            <person name="Aydin F."/>
            <person name="Tarhane S."/>
            <person name="Saticioglu I.B."/>
            <person name="Karakaya E."/>
            <person name="Abay S."/>
            <person name="Guran O."/>
            <person name="Bozkurt E."/>
            <person name="Uzum N."/>
            <person name="Olgun K."/>
            <person name="Jablonski D."/>
        </authorList>
    </citation>
    <scope>NUCLEOTIDE SEQUENCE</scope>
    <source>
        <strain evidence="1">Faydin-H75</strain>
    </source>
</reference>
<sequence length="261" mass="28755">MNKFYVSMAVFSLISSLTYGMDEKQKSGYFAGIDLGSSSFSYGDSVSLSTGGSSYSSYPTSVFDFTPLTQTAFTYGLKGGYQLYVTPKQGFRIGGHISMGSYIRQAKDTSAMKGKTSSATDMEKKANYFGLRYGVDVDYLYDFYNTNRDSIGLSFGLGYELANYIAGKTTITDGTSIITYKNSLFGNGAYLNLGAHYYLNHNQFEFGVKIPFNVFGFFTSYVASGEEKQSIPSTSSMPIEGYQTANLVVSTTVNFSYTYRF</sequence>
<reference evidence="1 3" key="3">
    <citation type="journal article" date="2024" name="Syst. Appl. Microbiol.">
        <title>Helicobacter cappadocius sp. nov., from lizards: The first psychrotrophic Helicobacter species.</title>
        <authorList>
            <person name="Aydin F."/>
            <person name="Tarhane S."/>
            <person name="Karakaya E."/>
            <person name="Abay S."/>
            <person name="Kayman T."/>
            <person name="Guran O."/>
            <person name="Bozkurt E."/>
            <person name="Uzum N."/>
            <person name="Avci A."/>
            <person name="Olgun K."/>
            <person name="Jablonski D."/>
            <person name="Guran C."/>
            <person name="Burcin Saticioglu I."/>
        </authorList>
    </citation>
    <scope>NUCLEOTIDE SEQUENCE [LARGE SCALE GENOMIC DNA]</scope>
    <source>
        <strain evidence="1">Faydin-H75</strain>
        <strain evidence="3">faydin-H76</strain>
    </source>
</reference>
<name>A0AA90PJS1_9HELI</name>
<reference evidence="2 4" key="1">
    <citation type="submission" date="2023-07" db="EMBL/GenBank/DDBJ databases">
        <title>Unpublished Manusciprt.</title>
        <authorList>
            <person name="Aydin F."/>
            <person name="Tarhane S."/>
            <person name="Saticioglu I.B."/>
            <person name="Karakaya E."/>
            <person name="Abay S."/>
            <person name="Guran O."/>
            <person name="Bozkurt E."/>
            <person name="Uzum N."/>
            <person name="Olgun K."/>
            <person name="Jablonski D."/>
        </authorList>
    </citation>
    <scope>NUCLEOTIDE SEQUENCE</scope>
    <source>
        <strain evidence="4">faydin-H75</strain>
        <strain evidence="2">Faydin-H76</strain>
    </source>
</reference>
<evidence type="ECO:0000313" key="2">
    <source>
        <dbReference type="EMBL" id="MDP2538785.1"/>
    </source>
</evidence>
<dbReference type="EMBL" id="JAUPEV010000005">
    <property type="protein sequence ID" value="MDO7253089.1"/>
    <property type="molecule type" value="Genomic_DNA"/>
</dbReference>
<accession>A0AA90PJS1</accession>
<evidence type="ECO:0000313" key="4">
    <source>
        <dbReference type="Proteomes" id="UP001240777"/>
    </source>
</evidence>
<protein>
    <submittedName>
        <fullName evidence="2">Outer membrane beta-barrel protein</fullName>
    </submittedName>
</protein>
<keyword evidence="4" id="KW-1185">Reference proteome</keyword>
<organism evidence="2 3">
    <name type="scientific">Helicobacter cappadocius</name>
    <dbReference type="NCBI Taxonomy" id="3063998"/>
    <lineage>
        <taxon>Bacteria</taxon>
        <taxon>Pseudomonadati</taxon>
        <taxon>Campylobacterota</taxon>
        <taxon>Epsilonproteobacteria</taxon>
        <taxon>Campylobacterales</taxon>
        <taxon>Helicobacteraceae</taxon>
        <taxon>Helicobacter</taxon>
    </lineage>
</organism>
<gene>
    <name evidence="1" type="ORF">Q5I04_04095</name>
    <name evidence="2" type="ORF">Q5I06_03170</name>
</gene>
<dbReference type="RefSeq" id="WP_305516934.1">
    <property type="nucleotide sequence ID" value="NZ_JAUPEV010000005.1"/>
</dbReference>
<dbReference type="InterPro" id="IPR002718">
    <property type="entry name" value="OMP_Helicobacter"/>
</dbReference>
<dbReference type="Proteomes" id="UP001240777">
    <property type="component" value="Unassembled WGS sequence"/>
</dbReference>